<evidence type="ECO:0000256" key="1">
    <source>
        <dbReference type="SAM" id="SignalP"/>
    </source>
</evidence>
<feature type="chain" id="PRO_5026269729" description="CBM1 domain-containing protein" evidence="1">
    <location>
        <begin position="20"/>
        <end position="84"/>
    </location>
</feature>
<name>A0A6G1LD60_9PEZI</name>
<reference evidence="2" key="1">
    <citation type="journal article" date="2020" name="Stud. Mycol.">
        <title>101 Dothideomycetes genomes: a test case for predicting lifestyles and emergence of pathogens.</title>
        <authorList>
            <person name="Haridas S."/>
            <person name="Albert R."/>
            <person name="Binder M."/>
            <person name="Bloem J."/>
            <person name="Labutti K."/>
            <person name="Salamov A."/>
            <person name="Andreopoulos B."/>
            <person name="Baker S."/>
            <person name="Barry K."/>
            <person name="Bills G."/>
            <person name="Bluhm B."/>
            <person name="Cannon C."/>
            <person name="Castanera R."/>
            <person name="Culley D."/>
            <person name="Daum C."/>
            <person name="Ezra D."/>
            <person name="Gonzalez J."/>
            <person name="Henrissat B."/>
            <person name="Kuo A."/>
            <person name="Liang C."/>
            <person name="Lipzen A."/>
            <person name="Lutzoni F."/>
            <person name="Magnuson J."/>
            <person name="Mondo S."/>
            <person name="Nolan M."/>
            <person name="Ohm R."/>
            <person name="Pangilinan J."/>
            <person name="Park H.-J."/>
            <person name="Ramirez L."/>
            <person name="Alfaro M."/>
            <person name="Sun H."/>
            <person name="Tritt A."/>
            <person name="Yoshinaga Y."/>
            <person name="Zwiers L.-H."/>
            <person name="Turgeon B."/>
            <person name="Goodwin S."/>
            <person name="Spatafora J."/>
            <person name="Crous P."/>
            <person name="Grigoriev I."/>
        </authorList>
    </citation>
    <scope>NUCLEOTIDE SEQUENCE</scope>
    <source>
        <strain evidence="2">CBS 116005</strain>
    </source>
</reference>
<dbReference type="EMBL" id="ML995825">
    <property type="protein sequence ID" value="KAF2770570.1"/>
    <property type="molecule type" value="Genomic_DNA"/>
</dbReference>
<feature type="non-terminal residue" evidence="2">
    <location>
        <position position="84"/>
    </location>
</feature>
<dbReference type="OrthoDB" id="5242705at2759"/>
<dbReference type="Proteomes" id="UP000799436">
    <property type="component" value="Unassembled WGS sequence"/>
</dbReference>
<protein>
    <recommendedName>
        <fullName evidence="4">CBM1 domain-containing protein</fullName>
    </recommendedName>
</protein>
<evidence type="ECO:0008006" key="4">
    <source>
        <dbReference type="Google" id="ProtNLM"/>
    </source>
</evidence>
<proteinExistence type="predicted"/>
<gene>
    <name evidence="2" type="ORF">EJ03DRAFT_382020</name>
</gene>
<feature type="signal peptide" evidence="1">
    <location>
        <begin position="1"/>
        <end position="19"/>
    </location>
</feature>
<dbReference type="AlphaFoldDB" id="A0A6G1LD60"/>
<sequence>MGLFPGLDMVAAIYSGVLASTATPSNISCPSGTCTWPLTPSIAVCGGCVNTTYTQKCYNSTGLGFCDYALPSGSVATLAEPSMI</sequence>
<evidence type="ECO:0000313" key="2">
    <source>
        <dbReference type="EMBL" id="KAF2770570.1"/>
    </source>
</evidence>
<accession>A0A6G1LD60</accession>
<organism evidence="2 3">
    <name type="scientific">Teratosphaeria nubilosa</name>
    <dbReference type="NCBI Taxonomy" id="161662"/>
    <lineage>
        <taxon>Eukaryota</taxon>
        <taxon>Fungi</taxon>
        <taxon>Dikarya</taxon>
        <taxon>Ascomycota</taxon>
        <taxon>Pezizomycotina</taxon>
        <taxon>Dothideomycetes</taxon>
        <taxon>Dothideomycetidae</taxon>
        <taxon>Mycosphaerellales</taxon>
        <taxon>Teratosphaeriaceae</taxon>
        <taxon>Teratosphaeria</taxon>
    </lineage>
</organism>
<keyword evidence="1" id="KW-0732">Signal</keyword>
<keyword evidence="3" id="KW-1185">Reference proteome</keyword>
<evidence type="ECO:0000313" key="3">
    <source>
        <dbReference type="Proteomes" id="UP000799436"/>
    </source>
</evidence>